<evidence type="ECO:0000256" key="6">
    <source>
        <dbReference type="ARBA" id="ARBA00023136"/>
    </source>
</evidence>
<dbReference type="PANTHER" id="PTHR45826:SF2">
    <property type="entry name" value="AMINO ACID TRANSPORTER"/>
    <property type="match status" value="1"/>
</dbReference>
<name>A0A7S2VZC5_9STRA</name>
<feature type="transmembrane region" description="Helical" evidence="8">
    <location>
        <begin position="496"/>
        <end position="513"/>
    </location>
</feature>
<feature type="transmembrane region" description="Helical" evidence="8">
    <location>
        <begin position="313"/>
        <end position="335"/>
    </location>
</feature>
<dbReference type="GO" id="GO:0005886">
    <property type="term" value="C:plasma membrane"/>
    <property type="evidence" value="ECO:0007669"/>
    <property type="project" value="UniProtKB-SubCell"/>
</dbReference>
<dbReference type="Pfam" id="PF13520">
    <property type="entry name" value="AA_permease_2"/>
    <property type="match status" value="1"/>
</dbReference>
<evidence type="ECO:0000256" key="8">
    <source>
        <dbReference type="SAM" id="Phobius"/>
    </source>
</evidence>
<gene>
    <name evidence="9" type="ORF">EANT1437_LOCUS994</name>
</gene>
<dbReference type="AlphaFoldDB" id="A0A7S2VZC5"/>
<organism evidence="9">
    <name type="scientific">Eucampia antarctica</name>
    <dbReference type="NCBI Taxonomy" id="49252"/>
    <lineage>
        <taxon>Eukaryota</taxon>
        <taxon>Sar</taxon>
        <taxon>Stramenopiles</taxon>
        <taxon>Ochrophyta</taxon>
        <taxon>Bacillariophyta</taxon>
        <taxon>Mediophyceae</taxon>
        <taxon>Biddulphiophycidae</taxon>
        <taxon>Hemiaulales</taxon>
        <taxon>Hemiaulaceae</taxon>
        <taxon>Eucampia</taxon>
    </lineage>
</organism>
<sequence>MAKKGMTDASVPLPHSEELPLLHRKEISSSHDEKRSHGNYKSYVLADDIDKIEKGNECPTGAGRNTLTAIPLAVLVFYNVSGGPFGMEQSIRSGGNFFAILAYIIAPFIWSVPEAMVTAELGSAFPEASGAVAWVETAFGKEMGLLSGYLNWISGATDNAIYPALFLEYVTSIMGHLTAYEKEELTTGFGRFLIVSGISALLAGINYRGLEIVGKSSIIICVLSMSPFIIMSILGISKIDPQRWFQRPSTSESIYDVPTDDLSLIPGPLPVIYMAGIFWRPFLNNVFWNLNSFDAAACFSAEMRDVKKDYAKGVFIGLILVVSLYLVPLVVITGATDSLQHEWVNGHFAKVAIEIGGPWLGAWTVFAAGISNLALFEAEMSADALQLMGMAERGYLPKILATRSKKFGTPVYGILIGLVVITLMSVADFSQLVEMLNLNYALAIMIEYSAFVKLRFTHGNLERPYRIPVSKWGSIFFVVPPVAGTFLLFVCSSWTTFIYAICVQLVGVILYKLHHIALANNWCEFAGSEIDAKTSFVNLDKE</sequence>
<reference evidence="9" key="1">
    <citation type="submission" date="2021-01" db="EMBL/GenBank/DDBJ databases">
        <authorList>
            <person name="Corre E."/>
            <person name="Pelletier E."/>
            <person name="Niang G."/>
            <person name="Scheremetjew M."/>
            <person name="Finn R."/>
            <person name="Kale V."/>
            <person name="Holt S."/>
            <person name="Cochrane G."/>
            <person name="Meng A."/>
            <person name="Brown T."/>
            <person name="Cohen L."/>
        </authorList>
    </citation>
    <scope>NUCLEOTIDE SEQUENCE</scope>
    <source>
        <strain evidence="9">CCMP1452</strain>
    </source>
</reference>
<dbReference type="InterPro" id="IPR002293">
    <property type="entry name" value="AA/rel_permease1"/>
</dbReference>
<evidence type="ECO:0000256" key="7">
    <source>
        <dbReference type="ARBA" id="ARBA00024041"/>
    </source>
</evidence>
<comment type="subcellular location">
    <subcellularLocation>
        <location evidence="1">Cell membrane</location>
        <topology evidence="1">Multi-pass membrane protein</topology>
    </subcellularLocation>
</comment>
<evidence type="ECO:0000256" key="2">
    <source>
        <dbReference type="ARBA" id="ARBA00022448"/>
    </source>
</evidence>
<protein>
    <recommendedName>
        <fullName evidence="10">Amino acid permease/ SLC12A domain-containing protein</fullName>
    </recommendedName>
</protein>
<keyword evidence="3" id="KW-1003">Cell membrane</keyword>
<dbReference type="Gene3D" id="1.20.1740.10">
    <property type="entry name" value="Amino acid/polyamine transporter I"/>
    <property type="match status" value="1"/>
</dbReference>
<dbReference type="PIRSF" id="PIRSF006060">
    <property type="entry name" value="AA_transporter"/>
    <property type="match status" value="1"/>
</dbReference>
<dbReference type="EMBL" id="HBHI01002017">
    <property type="protein sequence ID" value="CAD9657193.1"/>
    <property type="molecule type" value="Transcribed_RNA"/>
</dbReference>
<evidence type="ECO:0000256" key="3">
    <source>
        <dbReference type="ARBA" id="ARBA00022475"/>
    </source>
</evidence>
<dbReference type="InterPro" id="IPR044566">
    <property type="entry name" value="RMV1-like"/>
</dbReference>
<feature type="transmembrane region" description="Helical" evidence="8">
    <location>
        <begin position="216"/>
        <end position="237"/>
    </location>
</feature>
<evidence type="ECO:0008006" key="10">
    <source>
        <dbReference type="Google" id="ProtNLM"/>
    </source>
</evidence>
<proteinExistence type="inferred from homology"/>
<keyword evidence="5 8" id="KW-1133">Transmembrane helix</keyword>
<feature type="transmembrane region" description="Helical" evidence="8">
    <location>
        <begin position="469"/>
        <end position="490"/>
    </location>
</feature>
<dbReference type="GO" id="GO:0015203">
    <property type="term" value="F:polyamine transmembrane transporter activity"/>
    <property type="evidence" value="ECO:0007669"/>
    <property type="project" value="UniProtKB-ARBA"/>
</dbReference>
<evidence type="ECO:0000256" key="5">
    <source>
        <dbReference type="ARBA" id="ARBA00022989"/>
    </source>
</evidence>
<comment type="similarity">
    <text evidence="7">Belongs to the amino acid-polyamine-organocation (APC) superfamily. Polyamine:cation symporter (PHS) (TC 2.A.3.12) family.</text>
</comment>
<feature type="transmembrane region" description="Helical" evidence="8">
    <location>
        <begin position="94"/>
        <end position="112"/>
    </location>
</feature>
<evidence type="ECO:0000256" key="4">
    <source>
        <dbReference type="ARBA" id="ARBA00022692"/>
    </source>
</evidence>
<feature type="transmembrane region" description="Helical" evidence="8">
    <location>
        <begin position="407"/>
        <end position="426"/>
    </location>
</feature>
<dbReference type="PANTHER" id="PTHR45826">
    <property type="entry name" value="POLYAMINE TRANSPORTER PUT1"/>
    <property type="match status" value="1"/>
</dbReference>
<keyword evidence="4 8" id="KW-0812">Transmembrane</keyword>
<accession>A0A7S2VZC5</accession>
<keyword evidence="2" id="KW-0813">Transport</keyword>
<feature type="transmembrane region" description="Helical" evidence="8">
    <location>
        <begin position="192"/>
        <end position="210"/>
    </location>
</feature>
<evidence type="ECO:0000256" key="1">
    <source>
        <dbReference type="ARBA" id="ARBA00004651"/>
    </source>
</evidence>
<feature type="transmembrane region" description="Helical" evidence="8">
    <location>
        <begin position="355"/>
        <end position="376"/>
    </location>
</feature>
<evidence type="ECO:0000313" key="9">
    <source>
        <dbReference type="EMBL" id="CAD9657193.1"/>
    </source>
</evidence>
<keyword evidence="6 8" id="KW-0472">Membrane</keyword>